<accession>A0AAU8DMY0</accession>
<gene>
    <name evidence="1" type="ORF">ABLG96_18280</name>
</gene>
<protein>
    <submittedName>
        <fullName evidence="1">Uncharacterized protein</fullName>
    </submittedName>
</protein>
<proteinExistence type="predicted"/>
<reference evidence="1" key="1">
    <citation type="submission" date="2024-05" db="EMBL/GenBank/DDBJ databases">
        <authorList>
            <person name="Cai S.Y."/>
            <person name="Jin L.M."/>
            <person name="Li H.R."/>
        </authorList>
    </citation>
    <scope>NUCLEOTIDE SEQUENCE</scope>
    <source>
        <strain evidence="1">A5-74</strain>
    </source>
</reference>
<evidence type="ECO:0000313" key="1">
    <source>
        <dbReference type="EMBL" id="XCG63131.1"/>
    </source>
</evidence>
<organism evidence="1">
    <name type="scientific">Nakamurella sp. A5-74</name>
    <dbReference type="NCBI Taxonomy" id="3158264"/>
    <lineage>
        <taxon>Bacteria</taxon>
        <taxon>Bacillati</taxon>
        <taxon>Actinomycetota</taxon>
        <taxon>Actinomycetes</taxon>
        <taxon>Nakamurellales</taxon>
        <taxon>Nakamurellaceae</taxon>
        <taxon>Nakamurella</taxon>
    </lineage>
</organism>
<dbReference type="AlphaFoldDB" id="A0AAU8DMY0"/>
<name>A0AAU8DMY0_9ACTN</name>
<dbReference type="EMBL" id="CP159218">
    <property type="protein sequence ID" value="XCG63131.1"/>
    <property type="molecule type" value="Genomic_DNA"/>
</dbReference>
<dbReference type="RefSeq" id="WP_353648746.1">
    <property type="nucleotide sequence ID" value="NZ_CP159218.1"/>
</dbReference>
<sequence length="60" mass="6563">MAGKRGVGIDPTWPQVPQGEHALSEFTTDRVGALSPFGEIEFPVDPSEITYIHPTTVINR</sequence>